<dbReference type="Proteomes" id="UP000654123">
    <property type="component" value="Unassembled WGS sequence"/>
</dbReference>
<gene>
    <name evidence="2" type="ORF">GCM10010249_51750</name>
</gene>
<organism evidence="2 3">
    <name type="scientific">Streptomyces roseolilacinus</name>
    <dbReference type="NCBI Taxonomy" id="66904"/>
    <lineage>
        <taxon>Bacteria</taxon>
        <taxon>Bacillati</taxon>
        <taxon>Actinomycetota</taxon>
        <taxon>Actinomycetes</taxon>
        <taxon>Kitasatosporales</taxon>
        <taxon>Streptomycetaceae</taxon>
        <taxon>Streptomyces</taxon>
    </lineage>
</organism>
<sequence>MRELLDAVRQGRAEDVPDLLQALDAAGRRAALGELKALRAEARGWGWDQWDRRRRVHQALLLAGAGCHGGAAAAAAWIGARDLRDWQTPPHPLLLDVLRDRDAAWLGDVAHRLAGRAATAREDYPLIRELVRRAGCPVPVTDGYVYGWVDALSRRDVPADLPADPQTPVLVPRLFETAELAQGLAWTEVWAKALLALPHAGVVERRVLVDGCVARLLRGGRQSDLRFFLGLLRDLELTPEEERAHAADWAGLAADAPSTVAGHAQDVLGRLAARGEVSARQVAEVSASVLFRTEKKLVRAQLVLVDKVLRRDAAAAGELLPVVAEVFGHPDTAFQERALKLVGRHLGAVDPEVRRRLAETAAELLSPAHRTVAAGLFGALPEPEGTPGPYQELLPPPPERERLAPAARTLPELVEEVAALLRSTDPDVEDVERALDGLTRGVHQDPAALREALLPLLPGLWWYDHGRAEPGYLHAVQLFVAAVVGRVGRDELRRALRGPGDAPCVHQRLARVASARAQEAALRALTEPLPFLLATPTWKSGALDPAELVERLAAYRRLGVRPGEYDVAQALLRVVRTGPGVREAAETAAALGTPEGGRLAAWLARDATFGPGTRAVVEVPRPVWEGGRPPLRRIVVGTPEQPELRRKFPPAFRALGLPWTGTGERCHCQGSVGGTHIAVLPEDREALAAWLLPLVTPCADADEQGGGLVLPALVEAGGAAGTALHLAVACGLGARHAEDRLAAVDALLVLASRGELDAERLGGELAALVELGTVKVNRLTDALGTTAATGAYATVWAVLAGALPGLLAGGEPPHGLGGMLAVAADCAERCGAAARPTGTVPPGLAELAARRGSSQLAAQARRLAGALRRP</sequence>
<proteinExistence type="predicted"/>
<dbReference type="EMBL" id="BMSV01000012">
    <property type="protein sequence ID" value="GGQ26747.1"/>
    <property type="molecule type" value="Genomic_DNA"/>
</dbReference>
<evidence type="ECO:0000259" key="1">
    <source>
        <dbReference type="Pfam" id="PF25148"/>
    </source>
</evidence>
<reference evidence="2" key="1">
    <citation type="journal article" date="2014" name="Int. J. Syst. Evol. Microbiol.">
        <title>Complete genome sequence of Corynebacterium casei LMG S-19264T (=DSM 44701T), isolated from a smear-ripened cheese.</title>
        <authorList>
            <consortium name="US DOE Joint Genome Institute (JGI-PGF)"/>
            <person name="Walter F."/>
            <person name="Albersmeier A."/>
            <person name="Kalinowski J."/>
            <person name="Ruckert C."/>
        </authorList>
    </citation>
    <scope>NUCLEOTIDE SEQUENCE</scope>
    <source>
        <strain evidence="2">JCM 4335</strain>
    </source>
</reference>
<protein>
    <recommendedName>
        <fullName evidence="1">DUF7824 domain-containing protein</fullName>
    </recommendedName>
</protein>
<keyword evidence="3" id="KW-1185">Reference proteome</keyword>
<evidence type="ECO:0000313" key="3">
    <source>
        <dbReference type="Proteomes" id="UP000654123"/>
    </source>
</evidence>
<reference evidence="2" key="2">
    <citation type="submission" date="2020-09" db="EMBL/GenBank/DDBJ databases">
        <authorList>
            <person name="Sun Q."/>
            <person name="Ohkuma M."/>
        </authorList>
    </citation>
    <scope>NUCLEOTIDE SEQUENCE</scope>
    <source>
        <strain evidence="2">JCM 4335</strain>
    </source>
</reference>
<dbReference type="Pfam" id="PF25148">
    <property type="entry name" value="DUF7824"/>
    <property type="match status" value="1"/>
</dbReference>
<dbReference type="RefSeq" id="WP_189537552.1">
    <property type="nucleotide sequence ID" value="NZ_BMSV01000012.1"/>
</dbReference>
<name>A0A918B6Q5_9ACTN</name>
<comment type="caution">
    <text evidence="2">The sequence shown here is derived from an EMBL/GenBank/DDBJ whole genome shotgun (WGS) entry which is preliminary data.</text>
</comment>
<evidence type="ECO:0000313" key="2">
    <source>
        <dbReference type="EMBL" id="GGQ26747.1"/>
    </source>
</evidence>
<dbReference type="InterPro" id="IPR056726">
    <property type="entry name" value="DUF7824"/>
</dbReference>
<dbReference type="AlphaFoldDB" id="A0A918B6Q5"/>
<accession>A0A918B6Q5</accession>
<feature type="domain" description="DUF7824" evidence="1">
    <location>
        <begin position="524"/>
        <end position="595"/>
    </location>
</feature>